<name>A0A4R1ATJ3_9BACI</name>
<dbReference type="InterPro" id="IPR029058">
    <property type="entry name" value="AB_hydrolase_fold"/>
</dbReference>
<comment type="caution">
    <text evidence="1">The sequence shown here is derived from an EMBL/GenBank/DDBJ whole genome shotgun (WGS) entry which is preliminary data.</text>
</comment>
<protein>
    <submittedName>
        <fullName evidence="1">Serine hydrolase family protein</fullName>
    </submittedName>
</protein>
<dbReference type="Pfam" id="PF06821">
    <property type="entry name" value="Ser_hydrolase"/>
    <property type="match status" value="1"/>
</dbReference>
<reference evidence="1 2" key="1">
    <citation type="submission" date="2019-03" db="EMBL/GenBank/DDBJ databases">
        <authorList>
            <person name="Jensen L."/>
            <person name="Storgaard J."/>
            <person name="Sulaj E."/>
            <person name="Schramm A."/>
            <person name="Marshall I.P.G."/>
        </authorList>
    </citation>
    <scope>NUCLEOTIDE SEQUENCE [LARGE SCALE GENOMIC DNA]</scope>
    <source>
        <strain evidence="1 2">2017H2G3</strain>
    </source>
</reference>
<proteinExistence type="predicted"/>
<sequence length="183" mass="20973">MKKTVLFIHSAGPQDQQQGSSHLSAYLEKSLRNTYQFVCPKMPAPENPKYEPWKKQLEIELNKLTGEVLLVGHSLGGSVLLKYLSEESCNLPISGLFIIASPYWGLNENWQLKDFILQNNFEENLPAIRNLFLYHSRNEEIVPFTHHKTYAEKLPHATARELEGKEHLFLNGLPVLVYDIEGL</sequence>
<dbReference type="STRING" id="1742358.GCA_001439605_04320"/>
<gene>
    <name evidence="1" type="ORF">E0Y62_14845</name>
</gene>
<accession>A0A4R1ATJ3</accession>
<dbReference type="OrthoDB" id="9804993at2"/>
<dbReference type="GO" id="GO:0016787">
    <property type="term" value="F:hydrolase activity"/>
    <property type="evidence" value="ECO:0007669"/>
    <property type="project" value="UniProtKB-KW"/>
</dbReference>
<keyword evidence="2" id="KW-1185">Reference proteome</keyword>
<dbReference type="AlphaFoldDB" id="A0A4R1ATJ3"/>
<organism evidence="1 2">
    <name type="scientific">Cytobacillus praedii</name>
    <dbReference type="NCBI Taxonomy" id="1742358"/>
    <lineage>
        <taxon>Bacteria</taxon>
        <taxon>Bacillati</taxon>
        <taxon>Bacillota</taxon>
        <taxon>Bacilli</taxon>
        <taxon>Bacillales</taxon>
        <taxon>Bacillaceae</taxon>
        <taxon>Cytobacillus</taxon>
    </lineage>
</organism>
<dbReference type="Gene3D" id="3.40.50.1820">
    <property type="entry name" value="alpha/beta hydrolase"/>
    <property type="match status" value="1"/>
</dbReference>
<dbReference type="PANTHER" id="PTHR15394:SF3">
    <property type="entry name" value="SERINE HYDROLASE RBBP9"/>
    <property type="match status" value="1"/>
</dbReference>
<keyword evidence="1" id="KW-0378">Hydrolase</keyword>
<dbReference type="InterPro" id="IPR010662">
    <property type="entry name" value="RBBP9/YdeN"/>
</dbReference>
<dbReference type="EMBL" id="SJTH01000018">
    <property type="protein sequence ID" value="TCJ03370.1"/>
    <property type="molecule type" value="Genomic_DNA"/>
</dbReference>
<evidence type="ECO:0000313" key="2">
    <source>
        <dbReference type="Proteomes" id="UP000293846"/>
    </source>
</evidence>
<evidence type="ECO:0000313" key="1">
    <source>
        <dbReference type="EMBL" id="TCJ03370.1"/>
    </source>
</evidence>
<dbReference type="Proteomes" id="UP000293846">
    <property type="component" value="Unassembled WGS sequence"/>
</dbReference>
<dbReference type="PANTHER" id="PTHR15394">
    <property type="entry name" value="SERINE HYDROLASE RBBP9"/>
    <property type="match status" value="1"/>
</dbReference>
<dbReference type="SUPFAM" id="SSF53474">
    <property type="entry name" value="alpha/beta-Hydrolases"/>
    <property type="match status" value="1"/>
</dbReference>
<dbReference type="RefSeq" id="WP_131237535.1">
    <property type="nucleotide sequence ID" value="NZ_SJTH01000018.1"/>
</dbReference>